<sequence>MGKHLETDEEDDRVEDEGVKVPGSLGLTLHIRRSFQVQRHAVGMIDVSIRLRRAILLNDLPLVRRIARTNPRALTSPDITDKSNTSLHLAAKNGFYDIVDFLVTAGHENDGISRNTDYDTPLMLACEAKQIEVGRLLIQRCPGCVPWVNKS</sequence>
<comment type="caution">
    <text evidence="1">The sequence shown here is derived from an EMBL/GenBank/DDBJ whole genome shotgun (WGS) entry which is preliminary data.</text>
</comment>
<evidence type="ECO:0000313" key="2">
    <source>
        <dbReference type="Proteomes" id="UP001186974"/>
    </source>
</evidence>
<dbReference type="EMBL" id="JAWDJW010009181">
    <property type="protein sequence ID" value="KAK3059693.1"/>
    <property type="molecule type" value="Genomic_DNA"/>
</dbReference>
<accession>A0ACC3CZP0</accession>
<name>A0ACC3CZP0_9PEZI</name>
<dbReference type="Proteomes" id="UP001186974">
    <property type="component" value="Unassembled WGS sequence"/>
</dbReference>
<evidence type="ECO:0000313" key="1">
    <source>
        <dbReference type="EMBL" id="KAK3059693.1"/>
    </source>
</evidence>
<proteinExistence type="predicted"/>
<feature type="non-terminal residue" evidence="1">
    <location>
        <position position="151"/>
    </location>
</feature>
<gene>
    <name evidence="1" type="ORF">LTS18_010250</name>
</gene>
<organism evidence="1 2">
    <name type="scientific">Coniosporium uncinatum</name>
    <dbReference type="NCBI Taxonomy" id="93489"/>
    <lineage>
        <taxon>Eukaryota</taxon>
        <taxon>Fungi</taxon>
        <taxon>Dikarya</taxon>
        <taxon>Ascomycota</taxon>
        <taxon>Pezizomycotina</taxon>
        <taxon>Dothideomycetes</taxon>
        <taxon>Dothideomycetes incertae sedis</taxon>
        <taxon>Coniosporium</taxon>
    </lineage>
</organism>
<reference evidence="1" key="1">
    <citation type="submission" date="2024-09" db="EMBL/GenBank/DDBJ databases">
        <title>Black Yeasts Isolated from many extreme environments.</title>
        <authorList>
            <person name="Coleine C."/>
            <person name="Stajich J.E."/>
            <person name="Selbmann L."/>
        </authorList>
    </citation>
    <scope>NUCLEOTIDE SEQUENCE</scope>
    <source>
        <strain evidence="1">CCFEE 5737</strain>
    </source>
</reference>
<keyword evidence="2" id="KW-1185">Reference proteome</keyword>
<protein>
    <submittedName>
        <fullName evidence="1">Uncharacterized protein</fullName>
    </submittedName>
</protein>